<dbReference type="VEuPathDB" id="FungiDB:A1O7_01854"/>
<dbReference type="PANTHER" id="PTHR31668">
    <property type="entry name" value="GLUCOSE TRANSPORT TRANSCRIPTION REGULATOR RGT1-RELATED-RELATED"/>
    <property type="match status" value="1"/>
</dbReference>
<evidence type="ECO:0000256" key="1">
    <source>
        <dbReference type="ARBA" id="ARBA00023015"/>
    </source>
</evidence>
<organism evidence="7 8">
    <name type="scientific">Cladophialophora yegresii CBS 114405</name>
    <dbReference type="NCBI Taxonomy" id="1182544"/>
    <lineage>
        <taxon>Eukaryota</taxon>
        <taxon>Fungi</taxon>
        <taxon>Dikarya</taxon>
        <taxon>Ascomycota</taxon>
        <taxon>Pezizomycotina</taxon>
        <taxon>Eurotiomycetes</taxon>
        <taxon>Chaetothyriomycetidae</taxon>
        <taxon>Chaetothyriales</taxon>
        <taxon>Herpotrichiellaceae</taxon>
        <taxon>Cladophialophora</taxon>
    </lineage>
</organism>
<dbReference type="GO" id="GO:0003677">
    <property type="term" value="F:DNA binding"/>
    <property type="evidence" value="ECO:0007669"/>
    <property type="project" value="UniProtKB-KW"/>
</dbReference>
<keyword evidence="4" id="KW-0539">Nucleus</keyword>
<keyword evidence="3" id="KW-0804">Transcription</keyword>
<feature type="region of interest" description="Disordered" evidence="5">
    <location>
        <begin position="118"/>
        <end position="140"/>
    </location>
</feature>
<keyword evidence="2" id="KW-0238">DNA-binding</keyword>
<evidence type="ECO:0000256" key="4">
    <source>
        <dbReference type="ARBA" id="ARBA00023242"/>
    </source>
</evidence>
<dbReference type="InterPro" id="IPR001138">
    <property type="entry name" value="Zn2Cys6_DnaBD"/>
</dbReference>
<dbReference type="SUPFAM" id="SSF57701">
    <property type="entry name" value="Zn2/Cys6 DNA-binding domain"/>
    <property type="match status" value="1"/>
</dbReference>
<gene>
    <name evidence="7" type="ORF">A1O7_01854</name>
</gene>
<dbReference type="CDD" id="cd00067">
    <property type="entry name" value="GAL4"/>
    <property type="match status" value="1"/>
</dbReference>
<keyword evidence="1" id="KW-0805">Transcription regulation</keyword>
<dbReference type="SMART" id="SM00066">
    <property type="entry name" value="GAL4"/>
    <property type="match status" value="1"/>
</dbReference>
<dbReference type="eggNOG" id="ENOG502SHX1">
    <property type="taxonomic scope" value="Eukaryota"/>
</dbReference>
<reference evidence="7 8" key="1">
    <citation type="submission" date="2013-03" db="EMBL/GenBank/DDBJ databases">
        <title>The Genome Sequence of Cladophialophora yegresii CBS 114405.</title>
        <authorList>
            <consortium name="The Broad Institute Genomics Platform"/>
            <person name="Cuomo C."/>
            <person name="de Hoog S."/>
            <person name="Gorbushina A."/>
            <person name="Walker B."/>
            <person name="Young S.K."/>
            <person name="Zeng Q."/>
            <person name="Gargeya S."/>
            <person name="Fitzgerald M."/>
            <person name="Haas B."/>
            <person name="Abouelleil A."/>
            <person name="Allen A.W."/>
            <person name="Alvarado L."/>
            <person name="Arachchi H.M."/>
            <person name="Berlin A.M."/>
            <person name="Chapman S.B."/>
            <person name="Gainer-Dewar J."/>
            <person name="Goldberg J."/>
            <person name="Griggs A."/>
            <person name="Gujja S."/>
            <person name="Hansen M."/>
            <person name="Howarth C."/>
            <person name="Imamovic A."/>
            <person name="Ireland A."/>
            <person name="Larimer J."/>
            <person name="McCowan C."/>
            <person name="Murphy C."/>
            <person name="Pearson M."/>
            <person name="Poon T.W."/>
            <person name="Priest M."/>
            <person name="Roberts A."/>
            <person name="Saif S."/>
            <person name="Shea T."/>
            <person name="Sisk P."/>
            <person name="Sykes S."/>
            <person name="Wortman J."/>
            <person name="Nusbaum C."/>
            <person name="Birren B."/>
        </authorList>
    </citation>
    <scope>NUCLEOTIDE SEQUENCE [LARGE SCALE GENOMIC DNA]</scope>
    <source>
        <strain evidence="7 8">CBS 114405</strain>
    </source>
</reference>
<feature type="domain" description="Zn(2)-C6 fungal-type" evidence="6">
    <location>
        <begin position="31"/>
        <end position="103"/>
    </location>
</feature>
<proteinExistence type="predicted"/>
<dbReference type="HOGENOM" id="CLU_006237_0_0_1"/>
<comment type="caution">
    <text evidence="7">The sequence shown here is derived from an EMBL/GenBank/DDBJ whole genome shotgun (WGS) entry which is preliminary data.</text>
</comment>
<evidence type="ECO:0000313" key="7">
    <source>
        <dbReference type="EMBL" id="EXJ65513.1"/>
    </source>
</evidence>
<dbReference type="InterPro" id="IPR050797">
    <property type="entry name" value="Carb_Metab_Trans_Reg"/>
</dbReference>
<dbReference type="GO" id="GO:0000981">
    <property type="term" value="F:DNA-binding transcription factor activity, RNA polymerase II-specific"/>
    <property type="evidence" value="ECO:0007669"/>
    <property type="project" value="InterPro"/>
</dbReference>
<dbReference type="STRING" id="1182544.W9WC41"/>
<protein>
    <recommendedName>
        <fullName evidence="6">Zn(2)-C6 fungal-type domain-containing protein</fullName>
    </recommendedName>
</protein>
<dbReference type="OrthoDB" id="5958943at2759"/>
<keyword evidence="8" id="KW-1185">Reference proteome</keyword>
<dbReference type="InterPro" id="IPR036864">
    <property type="entry name" value="Zn2-C6_fun-type_DNA-bd_sf"/>
</dbReference>
<dbReference type="AlphaFoldDB" id="W9WC41"/>
<evidence type="ECO:0000256" key="2">
    <source>
        <dbReference type="ARBA" id="ARBA00023125"/>
    </source>
</evidence>
<dbReference type="Gene3D" id="4.10.240.10">
    <property type="entry name" value="Zn(2)-C6 fungal-type DNA-binding domain"/>
    <property type="match status" value="1"/>
</dbReference>
<dbReference type="GO" id="GO:0008270">
    <property type="term" value="F:zinc ion binding"/>
    <property type="evidence" value="ECO:0007669"/>
    <property type="project" value="InterPro"/>
</dbReference>
<sequence length="850" mass="95202">MTSQHEAPYLLVDSIRPPQIMSQTQTVTYRRRQNKSCDQCRFGKRRCDVQVSIQHLRGIDPLAFGQSKDTETSTVFSHPSPCSNCKKWKKTCTIDWIRSRKSKGTSRATREAVVHGAYNDWDSHQPPPEGVDSILGDPLSKSVSSDSCQDDFSLASMANASFNNFYMAQQEDPAMSTDPQSYQNTYEHTPLQRMEPNLSSIDAINLVLDQGFPMGSQSASSYSSDNFGFWGTPISNTQSIAGSQGYEPAPEEPRYSPSLQDYISLGKTPSPFASHSLAEDHNRLYIKKGLLKIYHDSLEGALSCWLTERNCPYASSPFVDEKDVWSSKWSNRIVTRVRALDEAYSKTGLITKDEQKQASNALSLVVMAFAVQWAQTSFGNQYGNHKNLSTQLPEHGIFGRNMQKALWHKANMALAQATGNPSFKIIFAGIILSLTQRPMDSAEVLPVPITKGQGNLASLRKVLNDDNGPALLDAAVRKLHDHRRRLKDAECALARDCSRAQPSLHLGEQDKQTFGLIFWLAVMFDTLSSTMNRRSFALNDGDTKMDDVGSTPASRHSTSLNGFAYDLDGYSDFQTMNSSYLSRESEVWGNYFLRQHSRIGDVRKQTTRWPCSYLDAASCLADAAPVKVLVFRRLGHLQDLYYQQAPAEEIEKAIAATLEVYNHWKITYGLFIGDCVRHHESLPSRIQSWYILLASHWHLAILLLADLVEKMDELHMTLHANRTTRQTTDFAQALRLHSVYAVSDLGRCSRLSNEEHSFSQSPDFHHAVNKAALLTEPWTVVLVRSFAHAGEVLVDLVLSKRATGFFMDAVNLAEARSRLDDCIEALWLIGRKSDMALSAAKILQEAVDQG</sequence>
<dbReference type="RefSeq" id="XP_007754080.1">
    <property type="nucleotide sequence ID" value="XM_007755890.1"/>
</dbReference>
<dbReference type="GeneID" id="19176465"/>
<name>W9WC41_9EURO</name>
<evidence type="ECO:0000313" key="8">
    <source>
        <dbReference type="Proteomes" id="UP000019473"/>
    </source>
</evidence>
<evidence type="ECO:0000256" key="5">
    <source>
        <dbReference type="SAM" id="MobiDB-lite"/>
    </source>
</evidence>
<dbReference type="EMBL" id="AMGW01000001">
    <property type="protein sequence ID" value="EXJ65513.1"/>
    <property type="molecule type" value="Genomic_DNA"/>
</dbReference>
<evidence type="ECO:0000259" key="6">
    <source>
        <dbReference type="SMART" id="SM00066"/>
    </source>
</evidence>
<evidence type="ECO:0000256" key="3">
    <source>
        <dbReference type="ARBA" id="ARBA00023163"/>
    </source>
</evidence>
<dbReference type="Proteomes" id="UP000019473">
    <property type="component" value="Unassembled WGS sequence"/>
</dbReference>
<accession>W9WC41</accession>